<dbReference type="SMART" id="SM00020">
    <property type="entry name" value="Tryp_SPc"/>
    <property type="match status" value="1"/>
</dbReference>
<feature type="domain" description="Peptidase S1" evidence="6">
    <location>
        <begin position="89"/>
        <end position="248"/>
    </location>
</feature>
<comment type="similarity">
    <text evidence="1">Belongs to the peptidase S1 family. Snake venom subfamily.</text>
</comment>
<sequence length="248" mass="28127">MKAFAFISTEQWHHIFVLHEEDYSSTEIAKKVKCHCTMCIADCLPEGLKAAGLEVNLCSQTLTTLVDVRRPRKCGTRPAMDETVSINRIVGGRDAPLGAWPWQVSLQVYSLGVGYHHICGGVVITNNSLLTAAHCIKRWKNPAIWRVVIGLHNLNEVNCHTIKRRIKAINIHPNYMSDTYDNDIALIILVRSIKFNDYVRPICLPATNLSINQQYPCYISGWELKNERNPPLRKNVIDNYSSSDLQKN</sequence>
<dbReference type="Pfam" id="PF00089">
    <property type="entry name" value="Trypsin"/>
    <property type="match status" value="1"/>
</dbReference>
<proteinExistence type="inferred from homology"/>
<evidence type="ECO:0000256" key="1">
    <source>
        <dbReference type="ARBA" id="ARBA00009228"/>
    </source>
</evidence>
<protein>
    <submittedName>
        <fullName evidence="8">Transmembrane protease serine 12-like</fullName>
    </submittedName>
</protein>
<evidence type="ECO:0000256" key="3">
    <source>
        <dbReference type="ARBA" id="ARBA00022801"/>
    </source>
</evidence>
<evidence type="ECO:0000313" key="7">
    <source>
        <dbReference type="Proteomes" id="UP000504617"/>
    </source>
</evidence>
<evidence type="ECO:0000313" key="8">
    <source>
        <dbReference type="RefSeq" id="XP_013914991.1"/>
    </source>
</evidence>
<dbReference type="PROSITE" id="PS50240">
    <property type="entry name" value="TRYPSIN_DOM"/>
    <property type="match status" value="1"/>
</dbReference>
<dbReference type="PANTHER" id="PTHR24252">
    <property type="entry name" value="ACROSIN-RELATED"/>
    <property type="match status" value="1"/>
</dbReference>
<dbReference type="AlphaFoldDB" id="A0A6I9XM30"/>
<dbReference type="InterPro" id="IPR009003">
    <property type="entry name" value="Peptidase_S1_PA"/>
</dbReference>
<dbReference type="PANTHER" id="PTHR24252:SF21">
    <property type="entry name" value="TRANSMEMBRANE SERINE PROTEASE 12"/>
    <property type="match status" value="1"/>
</dbReference>
<evidence type="ECO:0000256" key="5">
    <source>
        <dbReference type="ARBA" id="ARBA00023157"/>
    </source>
</evidence>
<name>A0A6I9XM30_9SAUR</name>
<dbReference type="Proteomes" id="UP000504617">
    <property type="component" value="Unplaced"/>
</dbReference>
<dbReference type="InterPro" id="IPR001314">
    <property type="entry name" value="Peptidase_S1A"/>
</dbReference>
<keyword evidence="4" id="KW-0720">Serine protease</keyword>
<reference evidence="8" key="1">
    <citation type="submission" date="2025-08" db="UniProtKB">
        <authorList>
            <consortium name="RefSeq"/>
        </authorList>
    </citation>
    <scope>IDENTIFICATION</scope>
    <source>
        <tissue evidence="8">Skeletal muscle</tissue>
    </source>
</reference>
<dbReference type="SUPFAM" id="SSF50494">
    <property type="entry name" value="Trypsin-like serine proteases"/>
    <property type="match status" value="1"/>
</dbReference>
<dbReference type="PROSITE" id="PS00134">
    <property type="entry name" value="TRYPSIN_HIS"/>
    <property type="match status" value="1"/>
</dbReference>
<accession>A0A6I9XM30</accession>
<dbReference type="InterPro" id="IPR018114">
    <property type="entry name" value="TRYPSIN_HIS"/>
</dbReference>
<dbReference type="GeneID" id="106543484"/>
<dbReference type="RefSeq" id="XP_013914991.1">
    <property type="nucleotide sequence ID" value="XM_014059516.1"/>
</dbReference>
<dbReference type="PRINTS" id="PR00722">
    <property type="entry name" value="CHYMOTRYPSIN"/>
</dbReference>
<dbReference type="OrthoDB" id="10051896at2759"/>
<keyword evidence="2" id="KW-0645">Protease</keyword>
<dbReference type="FunFam" id="2.40.10.10:FF:000060">
    <property type="entry name" value="Acrosin"/>
    <property type="match status" value="1"/>
</dbReference>
<dbReference type="GO" id="GO:0006508">
    <property type="term" value="P:proteolysis"/>
    <property type="evidence" value="ECO:0007669"/>
    <property type="project" value="UniProtKB-KW"/>
</dbReference>
<evidence type="ECO:0000259" key="6">
    <source>
        <dbReference type="PROSITE" id="PS50240"/>
    </source>
</evidence>
<dbReference type="InterPro" id="IPR043504">
    <property type="entry name" value="Peptidase_S1_PA_chymotrypsin"/>
</dbReference>
<dbReference type="KEGG" id="tsr:106543484"/>
<organism evidence="7 8">
    <name type="scientific">Thamnophis sirtalis</name>
    <dbReference type="NCBI Taxonomy" id="35019"/>
    <lineage>
        <taxon>Eukaryota</taxon>
        <taxon>Metazoa</taxon>
        <taxon>Chordata</taxon>
        <taxon>Craniata</taxon>
        <taxon>Vertebrata</taxon>
        <taxon>Euteleostomi</taxon>
        <taxon>Lepidosauria</taxon>
        <taxon>Squamata</taxon>
        <taxon>Bifurcata</taxon>
        <taxon>Unidentata</taxon>
        <taxon>Episquamata</taxon>
        <taxon>Toxicofera</taxon>
        <taxon>Serpentes</taxon>
        <taxon>Colubroidea</taxon>
        <taxon>Colubridae</taxon>
        <taxon>Natricinae</taxon>
        <taxon>Thamnophis</taxon>
    </lineage>
</organism>
<dbReference type="InterPro" id="IPR001254">
    <property type="entry name" value="Trypsin_dom"/>
</dbReference>
<keyword evidence="3" id="KW-0378">Hydrolase</keyword>
<dbReference type="Gene3D" id="2.40.10.10">
    <property type="entry name" value="Trypsin-like serine proteases"/>
    <property type="match status" value="1"/>
</dbReference>
<dbReference type="GO" id="GO:0004252">
    <property type="term" value="F:serine-type endopeptidase activity"/>
    <property type="evidence" value="ECO:0007669"/>
    <property type="project" value="InterPro"/>
</dbReference>
<evidence type="ECO:0000256" key="4">
    <source>
        <dbReference type="ARBA" id="ARBA00022825"/>
    </source>
</evidence>
<keyword evidence="5" id="KW-1015">Disulfide bond</keyword>
<gene>
    <name evidence="8" type="primary">LOC106543484</name>
</gene>
<dbReference type="CDD" id="cd00190">
    <property type="entry name" value="Tryp_SPc"/>
    <property type="match status" value="1"/>
</dbReference>
<dbReference type="GO" id="GO:0005576">
    <property type="term" value="C:extracellular region"/>
    <property type="evidence" value="ECO:0007669"/>
    <property type="project" value="UniProtKB-ARBA"/>
</dbReference>
<keyword evidence="7" id="KW-1185">Reference proteome</keyword>
<evidence type="ECO:0000256" key="2">
    <source>
        <dbReference type="ARBA" id="ARBA00022670"/>
    </source>
</evidence>